<keyword evidence="3" id="KW-1185">Reference proteome</keyword>
<evidence type="ECO:0000313" key="1">
    <source>
        <dbReference type="EMBL" id="GFG29389.1"/>
    </source>
</evidence>
<comment type="caution">
    <text evidence="1">The sequence shown here is derived from an EMBL/GenBank/DDBJ whole genome shotgun (WGS) entry which is preliminary data.</text>
</comment>
<dbReference type="InParanoid" id="A0A6L2PAH9"/>
<dbReference type="OrthoDB" id="63112at2759"/>
<evidence type="ECO:0008006" key="4">
    <source>
        <dbReference type="Google" id="ProtNLM"/>
    </source>
</evidence>
<sequence>MPQVKQPSTLRSIAMRKFLKVVCRTCTTWITELSSAAEAGNRNYLQYAERVLNECDMLHEILTPLPMHILESLSTKAIDKFIKIITLYDVKSDSRLKLAPWYDKEQHNAICKNMLRSVLLPCTSKHNTKGISSSFAQRLIIQTLDSTCNLTSLFLSTLTETDHSAILASNIRHLKNLKFFQYAYHCTDQVVQQLALHCKALCYINLTNSSSVTDVSVHYMLELRKLTYVHMLGTSVTSESYRLLIAELPQIKNFITFTPSNEILENIAAENLSTITYFFGSVGNMALLTEKCPNIIFLTVYYRNEDLSHLTVLAGLVSLHVVIGNYELFNLTTGLNGIGHRLIELGLYMVDNVNVTDIINLCSGLKRLFLEYCVFVPLEYGTVLNTEILHFKSVTSLKIKSNFQRQCNYPSMRYYANLEVLECVGLDFLDNDFMCGALQQGAFRSLKYLLIKETGNSALTMRIVDLLIRHCEHLKVLGHLKTWQQLTRSMIRDLKQRIMLRNLDLRIV</sequence>
<gene>
    <name evidence="2" type="ORF">Cfor_05244</name>
    <name evidence="1" type="ORF">Cfor_12490</name>
</gene>
<reference evidence="1" key="1">
    <citation type="journal article" date="2020" name="J. Asia-Pac. Entomol.">
        <title>Draft genome sequence of the termite, Coptotermes formosanus: Genetic insights into the pyruvate dehydrogenase complex of the termite.</title>
        <authorList>
            <person name="Itakura S."/>
            <person name="Yosikawa Y."/>
            <person name="Togami Y."/>
            <person name="Umezawa K."/>
        </authorList>
    </citation>
    <scope>NUCLEOTIDE SEQUENCE</scope>
    <source>
        <tissue evidence="1">Head</tissue>
    </source>
</reference>
<evidence type="ECO:0000313" key="2">
    <source>
        <dbReference type="EMBL" id="GFG35874.1"/>
    </source>
</evidence>
<reference evidence="3" key="2">
    <citation type="submission" date="2020-01" db="EMBL/GenBank/DDBJ databases">
        <title>Draft genome sequence of the Termite Coptotermes fromosanus.</title>
        <authorList>
            <person name="Itakura S."/>
            <person name="Yosikawa Y."/>
            <person name="Umezawa K."/>
        </authorList>
    </citation>
    <scope>NUCLEOTIDE SEQUENCE [LARGE SCALE GENOMIC DNA]</scope>
</reference>
<name>A0A6L2PAH9_COPFO</name>
<dbReference type="InterPro" id="IPR032675">
    <property type="entry name" value="LRR_dom_sf"/>
</dbReference>
<evidence type="ECO:0000313" key="3">
    <source>
        <dbReference type="Proteomes" id="UP000502823"/>
    </source>
</evidence>
<dbReference type="EMBL" id="BLKM01010172">
    <property type="protein sequence ID" value="GFG29389.1"/>
    <property type="molecule type" value="Genomic_DNA"/>
</dbReference>
<dbReference type="AlphaFoldDB" id="A0A6L2PAH9"/>
<accession>A0A6L2PAH9</accession>
<dbReference type="Gene3D" id="3.80.10.10">
    <property type="entry name" value="Ribonuclease Inhibitor"/>
    <property type="match status" value="1"/>
</dbReference>
<dbReference type="Proteomes" id="UP000502823">
    <property type="component" value="Unassembled WGS sequence"/>
</dbReference>
<proteinExistence type="predicted"/>
<organism evidence="1 3">
    <name type="scientific">Coptotermes formosanus</name>
    <name type="common">Formosan subterranean termite</name>
    <dbReference type="NCBI Taxonomy" id="36987"/>
    <lineage>
        <taxon>Eukaryota</taxon>
        <taxon>Metazoa</taxon>
        <taxon>Ecdysozoa</taxon>
        <taxon>Arthropoda</taxon>
        <taxon>Hexapoda</taxon>
        <taxon>Insecta</taxon>
        <taxon>Pterygota</taxon>
        <taxon>Neoptera</taxon>
        <taxon>Polyneoptera</taxon>
        <taxon>Dictyoptera</taxon>
        <taxon>Blattodea</taxon>
        <taxon>Blattoidea</taxon>
        <taxon>Termitoidae</taxon>
        <taxon>Rhinotermitidae</taxon>
        <taxon>Coptotermes</taxon>
    </lineage>
</organism>
<protein>
    <recommendedName>
        <fullName evidence="4">F-box domain-containing protein</fullName>
    </recommendedName>
</protein>
<dbReference type="EMBL" id="BLKM01000587">
    <property type="protein sequence ID" value="GFG35874.1"/>
    <property type="molecule type" value="Genomic_DNA"/>
</dbReference>